<dbReference type="EMBL" id="JAPDRN010000049">
    <property type="protein sequence ID" value="KAJ9633155.1"/>
    <property type="molecule type" value="Genomic_DNA"/>
</dbReference>
<dbReference type="GO" id="GO:0016020">
    <property type="term" value="C:membrane"/>
    <property type="evidence" value="ECO:0007669"/>
    <property type="project" value="UniProtKB-SubCell"/>
</dbReference>
<dbReference type="InterPro" id="IPR005498">
    <property type="entry name" value="T4SS_VirB10/TraB/TrbI"/>
</dbReference>
<dbReference type="InterPro" id="IPR033645">
    <property type="entry name" value="VirB9/CagX/TrbG_C"/>
</dbReference>
<organism evidence="9">
    <name type="scientific">Knufia peltigerae</name>
    <dbReference type="NCBI Taxonomy" id="1002370"/>
    <lineage>
        <taxon>Eukaryota</taxon>
        <taxon>Fungi</taxon>
        <taxon>Dikarya</taxon>
        <taxon>Ascomycota</taxon>
        <taxon>Pezizomycotina</taxon>
        <taxon>Eurotiomycetes</taxon>
        <taxon>Chaetothyriomycetidae</taxon>
        <taxon>Chaetothyriales</taxon>
        <taxon>Trichomeriaceae</taxon>
        <taxon>Knufia</taxon>
    </lineage>
</organism>
<feature type="transmembrane region" description="Helical" evidence="8">
    <location>
        <begin position="297"/>
        <end position="316"/>
    </location>
</feature>
<keyword evidence="5 8" id="KW-1133">Transmembrane helix</keyword>
<dbReference type="CDD" id="cd16429">
    <property type="entry name" value="VirB10"/>
    <property type="match status" value="1"/>
</dbReference>
<dbReference type="Gene3D" id="2.40.128.260">
    <property type="entry name" value="Type IV secretion system, VirB10/TraB/TrbI"/>
    <property type="match status" value="2"/>
</dbReference>
<dbReference type="Pfam" id="PF03743">
    <property type="entry name" value="TrbI"/>
    <property type="match status" value="1"/>
</dbReference>
<feature type="region of interest" description="Disordered" evidence="7">
    <location>
        <begin position="228"/>
        <end position="280"/>
    </location>
</feature>
<dbReference type="Gene3D" id="2.60.40.2500">
    <property type="match status" value="1"/>
</dbReference>
<evidence type="ECO:0000256" key="4">
    <source>
        <dbReference type="ARBA" id="ARBA00022729"/>
    </source>
</evidence>
<feature type="compositionally biased region" description="Low complexity" evidence="7">
    <location>
        <begin position="350"/>
        <end position="363"/>
    </location>
</feature>
<comment type="caution">
    <text evidence="9">The sequence shown here is derived from an EMBL/GenBank/DDBJ whole genome shotgun (WGS) entry which is preliminary data.</text>
</comment>
<comment type="similarity">
    <text evidence="2">Belongs to the TrbG/VirB9 family.</text>
</comment>
<reference evidence="9" key="1">
    <citation type="submission" date="2022-10" db="EMBL/GenBank/DDBJ databases">
        <title>Culturing micro-colonial fungi from biological soil crusts in the Mojave desert and describing Neophaeococcomyces mojavensis, and introducing the new genera and species Taxawa tesnikishii.</title>
        <authorList>
            <person name="Kurbessoian T."/>
            <person name="Stajich J.E."/>
        </authorList>
    </citation>
    <scope>NUCLEOTIDE SEQUENCE</scope>
    <source>
        <strain evidence="9">TK_35</strain>
    </source>
</reference>
<dbReference type="Pfam" id="PF03524">
    <property type="entry name" value="CagX"/>
    <property type="match status" value="1"/>
</dbReference>
<evidence type="ECO:0000256" key="5">
    <source>
        <dbReference type="ARBA" id="ARBA00022989"/>
    </source>
</evidence>
<dbReference type="InterPro" id="IPR042217">
    <property type="entry name" value="T4SS_VirB10/TrbI"/>
</dbReference>
<sequence length="650" mass="70927">MAQAVDHYEYEKDRIYPVRTGLGLTTQIELSPNEKILDYSTGFSSGWELTRRENVFYIKPKNVDVDTNMMVRTETHSYIFELKVVATDWRQLEQARRAGVQYKIAFTYPSDTEFGLAQEAVEEEAKPLLSTELAKDRQYNFNYSYSTSKAKKMGWLIPVNAYDDGSFTYLKLPNSPEYKTGIFPAVFGREKEYGEDFVVNTTVEGNTLIVHGTYPYLVIRHGDYVEREEMSQQNTPGNDPNNGPDQGQSPYGSSPGAAPETPSNPYFGNTQAGAAPDLDAGAPQLRSAEEQRLNRKALLFLGGIVVLLVAMGFLLFRKGKDDDGSQNKPREMARVTTPELPNVAPPQAPPAAAEPIPMLPALPQDDGPKLVPVAPRQEAMVPRGPTLLERRISGADDAAVGAGNRPGGPQSQRSALDEQTRQALLANMMPNQQGPQKVRRGPDVEDISTASFIRSPDALLVRGTYLRCVLETRIITDLAGYTSCLLTEPVYSINGRTLLLPKGSKIYGAYGGGPAGKRVEVIWDRITTPNGLDVAMSSPGVDGLGGAGHPGQYSAHWGARIASALMISLIADAFKYAAAEHGPETTTVANNGMTIQSPYESATARTMERLANEALTSGRRPPTVTINQGTIVNVYVAKDVDFTSVLNARR</sequence>
<feature type="compositionally biased region" description="Low complexity" evidence="7">
    <location>
        <begin position="232"/>
        <end position="248"/>
    </location>
</feature>
<comment type="subcellular location">
    <subcellularLocation>
        <location evidence="1">Membrane</location>
        <topology evidence="1">Single-pass membrane protein</topology>
    </subcellularLocation>
</comment>
<evidence type="ECO:0000256" key="3">
    <source>
        <dbReference type="ARBA" id="ARBA00022692"/>
    </source>
</evidence>
<protein>
    <submittedName>
        <fullName evidence="9">Uncharacterized protein</fullName>
    </submittedName>
</protein>
<evidence type="ECO:0000256" key="1">
    <source>
        <dbReference type="ARBA" id="ARBA00004167"/>
    </source>
</evidence>
<proteinExistence type="inferred from homology"/>
<name>A0AA39CWW2_9EURO</name>
<keyword evidence="4" id="KW-0732">Signal</keyword>
<dbReference type="InterPro" id="IPR038161">
    <property type="entry name" value="VirB9/CagX/TrbG_C_sf"/>
</dbReference>
<dbReference type="InterPro" id="IPR010258">
    <property type="entry name" value="Conjugal_tfr_TrbG/VirB9/CagX"/>
</dbReference>
<accession>A0AA39CWW2</accession>
<evidence type="ECO:0000256" key="8">
    <source>
        <dbReference type="SAM" id="Phobius"/>
    </source>
</evidence>
<keyword evidence="3 8" id="KW-0812">Transmembrane</keyword>
<feature type="compositionally biased region" description="Low complexity" evidence="7">
    <location>
        <begin position="271"/>
        <end position="280"/>
    </location>
</feature>
<feature type="compositionally biased region" description="Basic and acidic residues" evidence="7">
    <location>
        <begin position="318"/>
        <end position="333"/>
    </location>
</feature>
<dbReference type="CDD" id="cd06911">
    <property type="entry name" value="VirB9_CagX_TrbG"/>
    <property type="match status" value="1"/>
</dbReference>
<evidence type="ECO:0000256" key="7">
    <source>
        <dbReference type="SAM" id="MobiDB-lite"/>
    </source>
</evidence>
<keyword evidence="6 8" id="KW-0472">Membrane</keyword>
<evidence type="ECO:0000256" key="6">
    <source>
        <dbReference type="ARBA" id="ARBA00023136"/>
    </source>
</evidence>
<evidence type="ECO:0000313" key="9">
    <source>
        <dbReference type="EMBL" id="KAJ9633155.1"/>
    </source>
</evidence>
<dbReference type="AlphaFoldDB" id="A0AA39CWW2"/>
<gene>
    <name evidence="9" type="ORF">H2204_007301</name>
</gene>
<feature type="region of interest" description="Disordered" evidence="7">
    <location>
        <begin position="318"/>
        <end position="369"/>
    </location>
</feature>
<feature type="region of interest" description="Disordered" evidence="7">
    <location>
        <begin position="397"/>
        <end position="417"/>
    </location>
</feature>
<evidence type="ECO:0000256" key="2">
    <source>
        <dbReference type="ARBA" id="ARBA00006135"/>
    </source>
</evidence>
<feature type="compositionally biased region" description="Polar residues" evidence="7">
    <location>
        <begin position="261"/>
        <end position="270"/>
    </location>
</feature>